<feature type="domain" description="Helicase C-terminal" evidence="2">
    <location>
        <begin position="288"/>
        <end position="444"/>
    </location>
</feature>
<proteinExistence type="predicted"/>
<feature type="non-terminal residue" evidence="3">
    <location>
        <position position="1"/>
    </location>
</feature>
<dbReference type="SMART" id="SM00490">
    <property type="entry name" value="HELICc"/>
    <property type="match status" value="1"/>
</dbReference>
<dbReference type="PANTHER" id="PTHR45766">
    <property type="entry name" value="DNA ANNEALING HELICASE AND ENDONUCLEASE ZRANB3 FAMILY MEMBER"/>
    <property type="match status" value="1"/>
</dbReference>
<dbReference type="Pfam" id="PF00271">
    <property type="entry name" value="Helicase_C"/>
    <property type="match status" value="1"/>
</dbReference>
<keyword evidence="3" id="KW-0067">ATP-binding</keyword>
<evidence type="ECO:0000259" key="2">
    <source>
        <dbReference type="PROSITE" id="PS51194"/>
    </source>
</evidence>
<dbReference type="SUPFAM" id="SSF52540">
    <property type="entry name" value="P-loop containing nucleoside triphosphate hydrolases"/>
    <property type="match status" value="1"/>
</dbReference>
<dbReference type="AlphaFoldDB" id="A0A2H0VIC2"/>
<name>A0A2H0VIC2_9BACT</name>
<dbReference type="EMBL" id="PFAF01000055">
    <property type="protein sequence ID" value="PIR98826.1"/>
    <property type="molecule type" value="Genomic_DNA"/>
</dbReference>
<dbReference type="Gene3D" id="3.40.50.300">
    <property type="entry name" value="P-loop containing nucleotide triphosphate hydrolases"/>
    <property type="match status" value="1"/>
</dbReference>
<organism evidence="3 4">
    <name type="scientific">Candidatus Collierbacteria bacterium CG10_big_fil_rev_8_21_14_0_10_44_9</name>
    <dbReference type="NCBI Taxonomy" id="1974535"/>
    <lineage>
        <taxon>Bacteria</taxon>
        <taxon>Candidatus Collieribacteriota</taxon>
    </lineage>
</organism>
<reference evidence="4" key="1">
    <citation type="submission" date="2017-09" db="EMBL/GenBank/DDBJ databases">
        <title>Depth-based differentiation of microbial function through sediment-hosted aquifers and enrichment of novel symbionts in the deep terrestrial subsurface.</title>
        <authorList>
            <person name="Probst A.J."/>
            <person name="Ladd B."/>
            <person name="Jarett J.K."/>
            <person name="Geller-Mcgrath D.E."/>
            <person name="Sieber C.M.K."/>
            <person name="Emerson J.B."/>
            <person name="Anantharaman K."/>
            <person name="Thomas B.C."/>
            <person name="Malmstrom R."/>
            <person name="Stieglmeier M."/>
            <person name="Klingl A."/>
            <person name="Woyke T."/>
            <person name="Ryan C.M."/>
            <person name="Banfield J.F."/>
        </authorList>
    </citation>
    <scope>NUCLEOTIDE SEQUENCE [LARGE SCALE GENOMIC DNA]</scope>
</reference>
<protein>
    <submittedName>
        <fullName evidence="3">Helicase</fullName>
    </submittedName>
</protein>
<sequence>FKQYGKAFDDIAYIHKNYKSTDSVKRTKSQTLYNKLISEGPIDITLTKTRAKSLGSEIRHIIEPIIIRRNRLDLKKDPIYSKEIYELSEFNPPNEILYQLSPDQAKFYDYIIQKCFAKDEGRFYGAIYQPFVYEEGITKDGVVSVEGIAANQELQMQLNLYDFMRHMIIKRFESSFYAFQRTIERLHSLHVMALKFIDRSDQKFVLDRNFMSTLQDLDEDEILNALASYEVELNAGKYSSKNKIYQVDQFKWHQKFVSDIQSDIDLFAEILEKVKDLNIIENDPKVVAISQQVKAIIDSGVINQEPARKVIVFSEYSDTVTHVAEKLSATFPNQLISVPGDLPASKIDTILRNFDASSDTQENQFQILVTTDKLAEGFNLARAGAVINYDIPWNPTRVIQRLGRINRIGQRVFLFLDIYNCFPTEQGAEQFKVREIAMEKMFLIHNTLGEDSQIFDISEEPTPAGLYRQLMQSPDSLDEESFITRLRKLMQDIAISHPKIITSLITLPPRLKVAKAGDPESLDVFIKKGIGLYIRSIDDQGRVSEPSFEQVFERIKCEIDTPNLPLSSHFWSDYEIANTKKLVAERGATSSEISTQVKATNILNDLLGKTETNITGRREFILKLREDLTDIKSLPDYTIQQLAKLPIDDLSGVVKELDDLSYGLGPDFGTKIA</sequence>
<accession>A0A2H0VIC2</accession>
<dbReference type="InterPro" id="IPR049730">
    <property type="entry name" value="SNF2/RAD54-like_C"/>
</dbReference>
<dbReference type="Proteomes" id="UP000230796">
    <property type="component" value="Unassembled WGS sequence"/>
</dbReference>
<dbReference type="InterPro" id="IPR027417">
    <property type="entry name" value="P-loop_NTPase"/>
</dbReference>
<evidence type="ECO:0000256" key="1">
    <source>
        <dbReference type="ARBA" id="ARBA00022801"/>
    </source>
</evidence>
<keyword evidence="1" id="KW-0378">Hydrolase</keyword>
<keyword evidence="3" id="KW-0347">Helicase</keyword>
<keyword evidence="3" id="KW-0547">Nucleotide-binding</keyword>
<dbReference type="GO" id="GO:0016787">
    <property type="term" value="F:hydrolase activity"/>
    <property type="evidence" value="ECO:0007669"/>
    <property type="project" value="UniProtKB-KW"/>
</dbReference>
<evidence type="ECO:0000313" key="4">
    <source>
        <dbReference type="Proteomes" id="UP000230796"/>
    </source>
</evidence>
<dbReference type="PROSITE" id="PS51194">
    <property type="entry name" value="HELICASE_CTER"/>
    <property type="match status" value="1"/>
</dbReference>
<dbReference type="GO" id="GO:0004386">
    <property type="term" value="F:helicase activity"/>
    <property type="evidence" value="ECO:0007669"/>
    <property type="project" value="UniProtKB-KW"/>
</dbReference>
<dbReference type="InterPro" id="IPR001650">
    <property type="entry name" value="Helicase_C-like"/>
</dbReference>
<dbReference type="PANTHER" id="PTHR45766:SF6">
    <property type="entry name" value="SWI_SNF-RELATED MATRIX-ASSOCIATED ACTIN-DEPENDENT REGULATOR OF CHROMATIN SUBFAMILY A-LIKE PROTEIN 1"/>
    <property type="match status" value="1"/>
</dbReference>
<feature type="non-terminal residue" evidence="3">
    <location>
        <position position="673"/>
    </location>
</feature>
<evidence type="ECO:0000313" key="3">
    <source>
        <dbReference type="EMBL" id="PIR98826.1"/>
    </source>
</evidence>
<dbReference type="CDD" id="cd18793">
    <property type="entry name" value="SF2_C_SNF"/>
    <property type="match status" value="1"/>
</dbReference>
<gene>
    <name evidence="3" type="ORF">COT87_02730</name>
</gene>
<comment type="caution">
    <text evidence="3">The sequence shown here is derived from an EMBL/GenBank/DDBJ whole genome shotgun (WGS) entry which is preliminary data.</text>
</comment>